<feature type="transmembrane region" description="Helical" evidence="1">
    <location>
        <begin position="160"/>
        <end position="184"/>
    </location>
</feature>
<keyword evidence="1" id="KW-0472">Membrane</keyword>
<feature type="transmembrane region" description="Helical" evidence="1">
    <location>
        <begin position="325"/>
        <end position="344"/>
    </location>
</feature>
<evidence type="ECO:0008006" key="4">
    <source>
        <dbReference type="Google" id="ProtNLM"/>
    </source>
</evidence>
<dbReference type="Proteomes" id="UP000033980">
    <property type="component" value="Unassembled WGS sequence"/>
</dbReference>
<keyword evidence="1" id="KW-0812">Transmembrane</keyword>
<protein>
    <recommendedName>
        <fullName evidence="4">Glycosyltransferase RgtA/B/C/D-like domain-containing protein</fullName>
    </recommendedName>
</protein>
<gene>
    <name evidence="2" type="ORF">UV68_C0004G0017</name>
</gene>
<dbReference type="EMBL" id="LCFK01000004">
    <property type="protein sequence ID" value="KKS94735.1"/>
    <property type="molecule type" value="Genomic_DNA"/>
</dbReference>
<feature type="transmembrane region" description="Helical" evidence="1">
    <location>
        <begin position="134"/>
        <end position="153"/>
    </location>
</feature>
<feature type="transmembrane region" description="Helical" evidence="1">
    <location>
        <begin position="196"/>
        <end position="214"/>
    </location>
</feature>
<proteinExistence type="predicted"/>
<evidence type="ECO:0000313" key="3">
    <source>
        <dbReference type="Proteomes" id="UP000033980"/>
    </source>
</evidence>
<name>A0A0G1DA28_9BACT</name>
<organism evidence="2 3">
    <name type="scientific">Candidatus Collierbacteria bacterium GW2011_GWC2_43_12</name>
    <dbReference type="NCBI Taxonomy" id="1618390"/>
    <lineage>
        <taxon>Bacteria</taxon>
        <taxon>Candidatus Collieribacteriota</taxon>
    </lineage>
</organism>
<comment type="caution">
    <text evidence="2">The sequence shown here is derived from an EMBL/GenBank/DDBJ whole genome shotgun (WGS) entry which is preliminary data.</text>
</comment>
<keyword evidence="1" id="KW-1133">Transmembrane helix</keyword>
<dbReference type="AlphaFoldDB" id="A0A0G1DA28"/>
<feature type="transmembrane region" description="Helical" evidence="1">
    <location>
        <begin position="356"/>
        <end position="374"/>
    </location>
</feature>
<feature type="transmembrane region" description="Helical" evidence="1">
    <location>
        <begin position="302"/>
        <end position="319"/>
    </location>
</feature>
<feature type="transmembrane region" description="Helical" evidence="1">
    <location>
        <begin position="7"/>
        <end position="27"/>
    </location>
</feature>
<evidence type="ECO:0000313" key="2">
    <source>
        <dbReference type="EMBL" id="KKS94735.1"/>
    </source>
</evidence>
<evidence type="ECO:0000256" key="1">
    <source>
        <dbReference type="SAM" id="Phobius"/>
    </source>
</evidence>
<sequence length="468" mass="54225">MKKEKRQLLLIIFGIGFIFLPSLFGYFSGDDWAVMRTSQISSLPEFFNFFLAHTPQSLTFFRPLPQQLFFNLFGALFGLHPFPYYFFVLSCFLLSLYFLYRLARKIGFDHLQALLTVTVYGTAAANFARIYFLSAFQDVLLPLLVILSLLTFLDKRYWLFLLYFALALLSKETAVVTPFLLIALTLYLRKKNYTNTIPYLLVVGLYLFYRLKYFGGAVGDSYLWDFSLKKAANTLLWYVLWALGTPEIMVDYVGSGLRIIPRYYTDFPQWGKVILAELGSLFTIFFAFLIVSYRDLFKKHRLVFFCLFIFVVSLAPVLFMPWHKFTHALSLPMIGSSLLLGFFLSKPSFLSKALIAVYLVTNISMMFFLYPRFYAVNRGKISRLVYTYFAEIYPSPPLNTSFLFVNDPKGYKGGENQSKEVALAVSQSDFFKVFYHDRSYQVYFVDLPISTPSGTVIHVDSGQFLKRY</sequence>
<accession>A0A0G1DA28</accession>
<feature type="transmembrane region" description="Helical" evidence="1">
    <location>
        <begin position="235"/>
        <end position="253"/>
    </location>
</feature>
<reference evidence="2 3" key="1">
    <citation type="journal article" date="2015" name="Nature">
        <title>rRNA introns, odd ribosomes, and small enigmatic genomes across a large radiation of phyla.</title>
        <authorList>
            <person name="Brown C.T."/>
            <person name="Hug L.A."/>
            <person name="Thomas B.C."/>
            <person name="Sharon I."/>
            <person name="Castelle C.J."/>
            <person name="Singh A."/>
            <person name="Wilkins M.J."/>
            <person name="Williams K.H."/>
            <person name="Banfield J.F."/>
        </authorList>
    </citation>
    <scope>NUCLEOTIDE SEQUENCE [LARGE SCALE GENOMIC DNA]</scope>
</reference>
<feature type="transmembrane region" description="Helical" evidence="1">
    <location>
        <begin position="273"/>
        <end position="290"/>
    </location>
</feature>
<feature type="transmembrane region" description="Helical" evidence="1">
    <location>
        <begin position="82"/>
        <end position="99"/>
    </location>
</feature>